<protein>
    <submittedName>
        <fullName evidence="2">Uncharacterized protein</fullName>
    </submittedName>
</protein>
<organism evidence="2 3">
    <name type="scientific">Caenorhabditis japonica</name>
    <dbReference type="NCBI Taxonomy" id="281687"/>
    <lineage>
        <taxon>Eukaryota</taxon>
        <taxon>Metazoa</taxon>
        <taxon>Ecdysozoa</taxon>
        <taxon>Nematoda</taxon>
        <taxon>Chromadorea</taxon>
        <taxon>Rhabditida</taxon>
        <taxon>Rhabditina</taxon>
        <taxon>Rhabditomorpha</taxon>
        <taxon>Rhabditoidea</taxon>
        <taxon>Rhabditidae</taxon>
        <taxon>Peloderinae</taxon>
        <taxon>Caenorhabditis</taxon>
    </lineage>
</organism>
<reference evidence="2" key="2">
    <citation type="submission" date="2022-06" db="UniProtKB">
        <authorList>
            <consortium name="EnsemblMetazoa"/>
        </authorList>
    </citation>
    <scope>IDENTIFICATION</scope>
    <source>
        <strain evidence="2">DF5081</strain>
    </source>
</reference>
<proteinExistence type="predicted"/>
<feature type="region of interest" description="Disordered" evidence="1">
    <location>
        <begin position="1"/>
        <end position="30"/>
    </location>
</feature>
<accession>A0A8R1DT71</accession>
<evidence type="ECO:0000313" key="2">
    <source>
        <dbReference type="EnsemblMetazoa" id="CJA10255.1"/>
    </source>
</evidence>
<reference evidence="3" key="1">
    <citation type="submission" date="2010-08" db="EMBL/GenBank/DDBJ databases">
        <authorList>
            <consortium name="Caenorhabditis japonica Sequencing Consortium"/>
            <person name="Wilson R.K."/>
        </authorList>
    </citation>
    <scope>NUCLEOTIDE SEQUENCE [LARGE SCALE GENOMIC DNA]</scope>
    <source>
        <strain evidence="3">DF5081</strain>
    </source>
</reference>
<dbReference type="Proteomes" id="UP000005237">
    <property type="component" value="Unassembled WGS sequence"/>
</dbReference>
<evidence type="ECO:0000256" key="1">
    <source>
        <dbReference type="SAM" id="MobiDB-lite"/>
    </source>
</evidence>
<evidence type="ECO:0000313" key="3">
    <source>
        <dbReference type="Proteomes" id="UP000005237"/>
    </source>
</evidence>
<dbReference type="AlphaFoldDB" id="A0A8R1DT71"/>
<name>A0A8R1DT71_CAEJA</name>
<dbReference type="EnsemblMetazoa" id="CJA10255.1">
    <property type="protein sequence ID" value="CJA10255.1"/>
    <property type="gene ID" value="WBGene00129459"/>
</dbReference>
<keyword evidence="3" id="KW-1185">Reference proteome</keyword>
<sequence length="411" mass="47493">MSTKKNSQAESQVENNSVFELTNDSTSSKESNKNLVSKEIVLLQDSTGYIVGEIRDYYSSDDEDLEPIRQKECVDEIDPAVFWRIKFRNHNRFPWAQLFVKQSTSIEEVQRTLSLLDKGSQGQTFARNFQFRHDLNEQKYKNKYIIQIDPHRIEFDEIDDGTLVNDDTVSLGTLETYHGRNKALEGLIKVLKMNLHVHKVYFESNRVEQMGEIDLSEYENSVTAEVLTIEMDSVKNVTEIIKAHVPPLAKLTLVCRVDFRGIVNLKQVRTAMLLKLDGESKMTDKDLLTLEAVSLEVESEEITSKGLNDLIKDRLTREIPDRFFALVQGSNFNAKEVLKGLEHKKYQDIRSYAEKNGSLSFDFPQDNSTFAHVKIHNSEERLVVCVCSYRFECFKESKRYGPISHEYDYID</sequence>
<dbReference type="OMA" id="QMGEMDL"/>